<dbReference type="Proteomes" id="UP001174909">
    <property type="component" value="Unassembled WGS sequence"/>
</dbReference>
<sequence length="322" mass="36124">MGASPSGLSESQLKRVAGEREIEGAVQVHFTQEERGDVALRDNAADRIRSKYPDREPGEVLRLASSLSKSSSLQEAFFSGMSDASTEDLPLAITWRDIGSPETRKTLQQAFDKFAPQFQYGSYCATIKIGSMYLTWDNSELVIPETDINPIFEDTPTREVAEVVTPTSLSPEDVQISTVFKEDLVVDMRQNKTERIGALLDVLVRYNTKYHFGLLTCNCQHFVGDILEALGAKENVRCFEDCLSHHRHVLEYRGVDVVKEEFNTHQELDTIREHQTGEHGCRGALFLLWPLPTVHAWFKSVHIVGFQNVPRSVVVLGSSHTG</sequence>
<organism evidence="1 2">
    <name type="scientific">Geodia barretti</name>
    <name type="common">Barrett's horny sponge</name>
    <dbReference type="NCBI Taxonomy" id="519541"/>
    <lineage>
        <taxon>Eukaryota</taxon>
        <taxon>Metazoa</taxon>
        <taxon>Porifera</taxon>
        <taxon>Demospongiae</taxon>
        <taxon>Heteroscleromorpha</taxon>
        <taxon>Tetractinellida</taxon>
        <taxon>Astrophorina</taxon>
        <taxon>Geodiidae</taxon>
        <taxon>Geodia</taxon>
    </lineage>
</organism>
<accession>A0AA35R3T5</accession>
<evidence type="ECO:0008006" key="3">
    <source>
        <dbReference type="Google" id="ProtNLM"/>
    </source>
</evidence>
<reference evidence="1" key="1">
    <citation type="submission" date="2023-03" db="EMBL/GenBank/DDBJ databases">
        <authorList>
            <person name="Steffen K."/>
            <person name="Cardenas P."/>
        </authorList>
    </citation>
    <scope>NUCLEOTIDE SEQUENCE</scope>
</reference>
<dbReference type="AlphaFoldDB" id="A0AA35R3T5"/>
<protein>
    <recommendedName>
        <fullName evidence="3">PPPDE domain-containing protein</fullName>
    </recommendedName>
</protein>
<evidence type="ECO:0000313" key="2">
    <source>
        <dbReference type="Proteomes" id="UP001174909"/>
    </source>
</evidence>
<name>A0AA35R3T5_GEOBA</name>
<gene>
    <name evidence="1" type="ORF">GBAR_LOCUS3138</name>
</gene>
<dbReference type="EMBL" id="CASHTH010000429">
    <property type="protein sequence ID" value="CAI8001218.1"/>
    <property type="molecule type" value="Genomic_DNA"/>
</dbReference>
<comment type="caution">
    <text evidence="1">The sequence shown here is derived from an EMBL/GenBank/DDBJ whole genome shotgun (WGS) entry which is preliminary data.</text>
</comment>
<keyword evidence="2" id="KW-1185">Reference proteome</keyword>
<proteinExistence type="predicted"/>
<evidence type="ECO:0000313" key="1">
    <source>
        <dbReference type="EMBL" id="CAI8001218.1"/>
    </source>
</evidence>